<feature type="transmembrane region" description="Helical" evidence="7">
    <location>
        <begin position="33"/>
        <end position="53"/>
    </location>
</feature>
<sequence>MDHHGLTIIQDIGWSIVFAGVTAYLARLLKQPLLLGYIVAGAVLGPNIGIGIVKSEESIHLISEIGLLMLLFIIGLEIRLPDLMKLGKELFLLGVIQFVGSVAIGLLVFQLEIFKVGDGPYDTLYLAVATSISSTLIVVKLLQEKFEIKTVAGRITLGILVFQDLWAILFMGVQPNLSDPQPLTILRSFVGVAGLVVLSFSISKFVLCRLFSSASSSPELVLLTAMAWCFSVAGFASFTGLSLEMGALVAGMSIAAFPQGNDVISKVSGIRDFFITLFFVALGMKVPLPSLEMLGLAALLLVFVFVSRIITMVPTAYFTGTGLRAGLLSSLNLSQISEFSLVILTLGAGFAHVSTELQSLVLTAMLLGALTSTYTILFNAQLARMFMKIFATVGFREKGEKDRGDEEEGDHRDIVLLGCYRIAQGLLERLEREEPELVKRILVVDYNPSLRASLEQRGYRWVYGDLAHPESLHHCGIEEASLVICSISDVFLKGITNRRLLSVLKTLAPHAQHIMTCDDPHEAEELKADGAVHVVVPGWIAGHDLYEHVKPLV</sequence>
<dbReference type="Pfam" id="PF00999">
    <property type="entry name" value="Na_H_Exchanger"/>
    <property type="match status" value="1"/>
</dbReference>
<feature type="transmembrane region" description="Helical" evidence="7">
    <location>
        <begin position="154"/>
        <end position="173"/>
    </location>
</feature>
<evidence type="ECO:0000256" key="5">
    <source>
        <dbReference type="ARBA" id="ARBA00022989"/>
    </source>
</evidence>
<dbReference type="InterPro" id="IPR036291">
    <property type="entry name" value="NAD(P)-bd_dom_sf"/>
</dbReference>
<reference evidence="9 10" key="1">
    <citation type="submission" date="2019-10" db="EMBL/GenBank/DDBJ databases">
        <title>Extracellular Electron Transfer in a Candidatus Methanoperedens spp. Enrichment Culture.</title>
        <authorList>
            <person name="Berger S."/>
            <person name="Rangel Shaw D."/>
            <person name="Berben T."/>
            <person name="In 'T Zandt M."/>
            <person name="Frank J."/>
            <person name="Reimann J."/>
            <person name="Jetten M.S.M."/>
            <person name="Welte C.U."/>
        </authorList>
    </citation>
    <scope>NUCLEOTIDE SEQUENCE [LARGE SCALE GENOMIC DNA]</scope>
    <source>
        <strain evidence="9">SB12</strain>
    </source>
</reference>
<feature type="transmembrane region" description="Helical" evidence="7">
    <location>
        <begin position="123"/>
        <end position="142"/>
    </location>
</feature>
<organism evidence="9 10">
    <name type="scientific">Leptonema illini</name>
    <dbReference type="NCBI Taxonomy" id="183"/>
    <lineage>
        <taxon>Bacteria</taxon>
        <taxon>Pseudomonadati</taxon>
        <taxon>Spirochaetota</taxon>
        <taxon>Spirochaetia</taxon>
        <taxon>Leptospirales</taxon>
        <taxon>Leptospiraceae</taxon>
        <taxon>Leptonema</taxon>
    </lineage>
</organism>
<keyword evidence="4 7" id="KW-0812">Transmembrane</keyword>
<dbReference type="Gene3D" id="3.40.50.720">
    <property type="entry name" value="NAD(P)-binding Rossmann-like Domain"/>
    <property type="match status" value="1"/>
</dbReference>
<evidence type="ECO:0000256" key="6">
    <source>
        <dbReference type="ARBA" id="ARBA00023136"/>
    </source>
</evidence>
<feature type="domain" description="RCK N-terminal" evidence="8">
    <location>
        <begin position="411"/>
        <end position="536"/>
    </location>
</feature>
<comment type="caution">
    <text evidence="9">The sequence shown here is derived from an EMBL/GenBank/DDBJ whole genome shotgun (WGS) entry which is preliminary data.</text>
</comment>
<feature type="transmembrane region" description="Helical" evidence="7">
    <location>
        <begin position="59"/>
        <end position="78"/>
    </location>
</feature>
<dbReference type="GO" id="GO:0016020">
    <property type="term" value="C:membrane"/>
    <property type="evidence" value="ECO:0007669"/>
    <property type="project" value="UniProtKB-SubCell"/>
</dbReference>
<evidence type="ECO:0000259" key="8">
    <source>
        <dbReference type="PROSITE" id="PS51201"/>
    </source>
</evidence>
<feature type="transmembrane region" description="Helical" evidence="7">
    <location>
        <begin position="294"/>
        <end position="313"/>
    </location>
</feature>
<dbReference type="Gene3D" id="1.20.1530.20">
    <property type="match status" value="1"/>
</dbReference>
<keyword evidence="5 7" id="KW-1133">Transmembrane helix</keyword>
<feature type="transmembrane region" description="Helical" evidence="7">
    <location>
        <begin position="360"/>
        <end position="378"/>
    </location>
</feature>
<feature type="transmembrane region" description="Helical" evidence="7">
    <location>
        <begin position="220"/>
        <end position="243"/>
    </location>
</feature>
<evidence type="ECO:0000256" key="4">
    <source>
        <dbReference type="ARBA" id="ARBA00022692"/>
    </source>
</evidence>
<feature type="transmembrane region" description="Helical" evidence="7">
    <location>
        <begin position="185"/>
        <end position="208"/>
    </location>
</feature>
<dbReference type="InterPro" id="IPR038770">
    <property type="entry name" value="Na+/solute_symporter_sf"/>
</dbReference>
<dbReference type="GO" id="GO:1902600">
    <property type="term" value="P:proton transmembrane transport"/>
    <property type="evidence" value="ECO:0007669"/>
    <property type="project" value="InterPro"/>
</dbReference>
<comment type="subcellular location">
    <subcellularLocation>
        <location evidence="1">Membrane</location>
        <topology evidence="1">Multi-pass membrane protein</topology>
    </subcellularLocation>
</comment>
<dbReference type="Pfam" id="PF02254">
    <property type="entry name" value="TrkA_N"/>
    <property type="match status" value="1"/>
</dbReference>
<dbReference type="PROSITE" id="PS51201">
    <property type="entry name" value="RCK_N"/>
    <property type="match status" value="1"/>
</dbReference>
<dbReference type="PANTHER" id="PTHR42751">
    <property type="entry name" value="SODIUM/HYDROGEN EXCHANGER FAMILY/TRKA DOMAIN PROTEIN"/>
    <property type="match status" value="1"/>
</dbReference>
<dbReference type="EMBL" id="WBUI01000005">
    <property type="protein sequence ID" value="KAB2933470.1"/>
    <property type="molecule type" value="Genomic_DNA"/>
</dbReference>
<protein>
    <submittedName>
        <fullName evidence="9">Potassium transporter Kef</fullName>
    </submittedName>
</protein>
<keyword evidence="3" id="KW-0813">Transport</keyword>
<evidence type="ECO:0000256" key="1">
    <source>
        <dbReference type="ARBA" id="ARBA00004141"/>
    </source>
</evidence>
<feature type="transmembrane region" description="Helical" evidence="7">
    <location>
        <begin position="333"/>
        <end position="353"/>
    </location>
</feature>
<dbReference type="GO" id="GO:0006813">
    <property type="term" value="P:potassium ion transport"/>
    <property type="evidence" value="ECO:0007669"/>
    <property type="project" value="InterPro"/>
</dbReference>
<proteinExistence type="inferred from homology"/>
<dbReference type="GO" id="GO:0015297">
    <property type="term" value="F:antiporter activity"/>
    <property type="evidence" value="ECO:0007669"/>
    <property type="project" value="InterPro"/>
</dbReference>
<name>A0A833H2T7_9LEPT</name>
<feature type="transmembrane region" description="Helical" evidence="7">
    <location>
        <begin position="90"/>
        <end position="111"/>
    </location>
</feature>
<dbReference type="InterPro" id="IPR006153">
    <property type="entry name" value="Cation/H_exchanger_TM"/>
</dbReference>
<dbReference type="InterPro" id="IPR003148">
    <property type="entry name" value="RCK_N"/>
</dbReference>
<dbReference type="PANTHER" id="PTHR42751:SF3">
    <property type="entry name" value="SODIUM_GLUTAMATE SYMPORTER"/>
    <property type="match status" value="1"/>
</dbReference>
<keyword evidence="6 7" id="KW-0472">Membrane</keyword>
<evidence type="ECO:0000256" key="3">
    <source>
        <dbReference type="ARBA" id="ARBA00022448"/>
    </source>
</evidence>
<dbReference type="AlphaFoldDB" id="A0A833H2T7"/>
<evidence type="ECO:0000313" key="10">
    <source>
        <dbReference type="Proteomes" id="UP000460298"/>
    </source>
</evidence>
<evidence type="ECO:0000256" key="7">
    <source>
        <dbReference type="SAM" id="Phobius"/>
    </source>
</evidence>
<comment type="similarity">
    <text evidence="2">Belongs to the monovalent cation:proton antiporter 2 (CPA2) transporter (TC 2.A.37) family.</text>
</comment>
<evidence type="ECO:0000256" key="2">
    <source>
        <dbReference type="ARBA" id="ARBA00005551"/>
    </source>
</evidence>
<gene>
    <name evidence="9" type="ORF">F9K24_06370</name>
</gene>
<dbReference type="SUPFAM" id="SSF51735">
    <property type="entry name" value="NAD(P)-binding Rossmann-fold domains"/>
    <property type="match status" value="1"/>
</dbReference>
<feature type="transmembrane region" description="Helical" evidence="7">
    <location>
        <begin position="263"/>
        <end position="282"/>
    </location>
</feature>
<accession>A0A833H2T7</accession>
<dbReference type="Proteomes" id="UP000460298">
    <property type="component" value="Unassembled WGS sequence"/>
</dbReference>
<evidence type="ECO:0000313" key="9">
    <source>
        <dbReference type="EMBL" id="KAB2933470.1"/>
    </source>
</evidence>
<feature type="transmembrane region" description="Helical" evidence="7">
    <location>
        <begin position="6"/>
        <end position="26"/>
    </location>
</feature>